<protein>
    <recommendedName>
        <fullName evidence="4">Poly(3-hydroxyalkanoate) polymerase subunit PhaE</fullName>
    </recommendedName>
</protein>
<dbReference type="SUPFAM" id="SSF47794">
    <property type="entry name" value="Rad51 N-terminal domain-like"/>
    <property type="match status" value="1"/>
</dbReference>
<evidence type="ECO:0000256" key="1">
    <source>
        <dbReference type="SAM" id="MobiDB-lite"/>
    </source>
</evidence>
<dbReference type="EMBL" id="JEMX01000060">
    <property type="protein sequence ID" value="EXI79132.1"/>
    <property type="molecule type" value="Genomic_DNA"/>
</dbReference>
<dbReference type="InterPro" id="IPR010995">
    <property type="entry name" value="DNA_repair_Rad51/TF_NusA_a-hlx"/>
</dbReference>
<dbReference type="STRING" id="1454003.AW10_02528"/>
<evidence type="ECO:0008006" key="4">
    <source>
        <dbReference type="Google" id="ProtNLM"/>
    </source>
</evidence>
<dbReference type="Pfam" id="PF14520">
    <property type="entry name" value="HHH_5"/>
    <property type="match status" value="1"/>
</dbReference>
<proteinExistence type="predicted"/>
<reference evidence="2 3" key="1">
    <citation type="submission" date="2014-02" db="EMBL/GenBank/DDBJ databases">
        <title>Expanding our view of genomic diversity in Candidatus Accumulibacter clades.</title>
        <authorList>
            <person name="Skennerton C.T."/>
            <person name="Barr J.J."/>
            <person name="Slater F.R."/>
            <person name="Bond P.L."/>
            <person name="Tyson G.W."/>
        </authorList>
    </citation>
    <scope>NUCLEOTIDE SEQUENCE [LARGE SCALE GENOMIC DNA]</scope>
    <source>
        <strain evidence="3">BA-92</strain>
    </source>
</reference>
<sequence length="288" mass="32721">MFKNYKGIFKDLRNMQDRMWRECSPGFVLPSAMNEWQQQTLENTNKLLEQAVRQSLDLQREWLDQWSERAGDRKLKPKMFAELSGDARNSMHSWLDNQNRLWDQWLRVLRGGGESADVPDLGEWEKAVRASIEQQMALLNDWSEMADFKKLSTGEVTKLSSQIEKSLLKSIKTQQRLWSHWFKLGALGESAAVEQKAVGAESGKEKTSNGASAKQIAAEPVASEDDLQKISGIGPGLEKKLKDAGITTLKDIAELSDEDIARLEDQVIRFSGRIKREQWVDQAKALIS</sequence>
<evidence type="ECO:0000313" key="2">
    <source>
        <dbReference type="EMBL" id="EXI79132.1"/>
    </source>
</evidence>
<accession>A0A011PQ41</accession>
<dbReference type="PATRIC" id="fig|1454003.3.peg.2580"/>
<organism evidence="2 3">
    <name type="scientific">Candidatus Accumulibacter appositus</name>
    <dbReference type="NCBI Taxonomy" id="1454003"/>
    <lineage>
        <taxon>Bacteria</taxon>
        <taxon>Pseudomonadati</taxon>
        <taxon>Pseudomonadota</taxon>
        <taxon>Betaproteobacteria</taxon>
        <taxon>Candidatus Accumulibacter</taxon>
    </lineage>
</organism>
<dbReference type="AlphaFoldDB" id="A0A011PQ41"/>
<name>A0A011PQ41_9PROT</name>
<dbReference type="Gene3D" id="1.10.150.20">
    <property type="entry name" value="5' to 3' exonuclease, C-terminal subdomain"/>
    <property type="match status" value="1"/>
</dbReference>
<dbReference type="GO" id="GO:0000166">
    <property type="term" value="F:nucleotide binding"/>
    <property type="evidence" value="ECO:0007669"/>
    <property type="project" value="InterPro"/>
</dbReference>
<feature type="region of interest" description="Disordered" evidence="1">
    <location>
        <begin position="200"/>
        <end position="220"/>
    </location>
</feature>
<dbReference type="Proteomes" id="UP000021816">
    <property type="component" value="Unassembled WGS sequence"/>
</dbReference>
<evidence type="ECO:0000313" key="3">
    <source>
        <dbReference type="Proteomes" id="UP000021816"/>
    </source>
</evidence>
<comment type="caution">
    <text evidence="2">The sequence shown here is derived from an EMBL/GenBank/DDBJ whole genome shotgun (WGS) entry which is preliminary data.</text>
</comment>
<gene>
    <name evidence="2" type="ORF">AW10_02528</name>
</gene>